<keyword evidence="3" id="KW-1185">Reference proteome</keyword>
<feature type="transmembrane region" description="Helical" evidence="1">
    <location>
        <begin position="36"/>
        <end position="57"/>
    </location>
</feature>
<proteinExistence type="predicted"/>
<dbReference type="PATRIC" id="fig|379893.4.peg.3657"/>
<reference evidence="2 3" key="1">
    <citation type="journal article" date="2015" name="Appl. Environ. Microbiol.">
        <title>The Enterobacterium Trabulsiella odontotermitis Presents Novel Adaptations Related to Its Association with Fungus-Growing Termites.</title>
        <authorList>
            <person name="Sapountzis P."/>
            <person name="Gruntjes T."/>
            <person name="Otani S."/>
            <person name="Estevez J."/>
            <person name="da Costa R.R."/>
            <person name="Plunkett G.3rd."/>
            <person name="Perna N.T."/>
            <person name="Poulsen M."/>
        </authorList>
    </citation>
    <scope>NUCLEOTIDE SEQUENCE [LARGE SCALE GENOMIC DNA]</scope>
    <source>
        <strain evidence="2 3">12</strain>
    </source>
</reference>
<accession>A0A0L0GX83</accession>
<keyword evidence="1" id="KW-0472">Membrane</keyword>
<dbReference type="EMBL" id="JNGI01000041">
    <property type="protein sequence ID" value="KNC93805.1"/>
    <property type="molecule type" value="Genomic_DNA"/>
</dbReference>
<dbReference type="OrthoDB" id="9372843at2"/>
<keyword evidence="1" id="KW-0812">Transmembrane</keyword>
<sequence>MSYFWMLYFTTGYLWLGYCHASTMRELGILKRSPRYVGFLVMMVLWPVGVMMLPHYIRIVKSEGDEW</sequence>
<dbReference type="AlphaFoldDB" id="A0A0L0GX83"/>
<gene>
    <name evidence="2" type="ORF">GM31_18000</name>
</gene>
<protein>
    <submittedName>
        <fullName evidence="2">Uncharacterized protein</fullName>
    </submittedName>
</protein>
<dbReference type="Proteomes" id="UP000037393">
    <property type="component" value="Unassembled WGS sequence"/>
</dbReference>
<organism evidence="2 3">
    <name type="scientific">Trabulsiella odontotermitis</name>
    <dbReference type="NCBI Taxonomy" id="379893"/>
    <lineage>
        <taxon>Bacteria</taxon>
        <taxon>Pseudomonadati</taxon>
        <taxon>Pseudomonadota</taxon>
        <taxon>Gammaproteobacteria</taxon>
        <taxon>Enterobacterales</taxon>
        <taxon>Enterobacteriaceae</taxon>
        <taxon>Trabulsiella</taxon>
    </lineage>
</organism>
<keyword evidence="1" id="KW-1133">Transmembrane helix</keyword>
<feature type="transmembrane region" description="Helical" evidence="1">
    <location>
        <begin position="6"/>
        <end position="24"/>
    </location>
</feature>
<evidence type="ECO:0000313" key="2">
    <source>
        <dbReference type="EMBL" id="KNC93805.1"/>
    </source>
</evidence>
<dbReference type="RefSeq" id="WP_049856855.1">
    <property type="nucleotide sequence ID" value="NZ_JNGI01000041.1"/>
</dbReference>
<name>A0A0L0GX83_9ENTR</name>
<comment type="caution">
    <text evidence="2">The sequence shown here is derived from an EMBL/GenBank/DDBJ whole genome shotgun (WGS) entry which is preliminary data.</text>
</comment>
<evidence type="ECO:0000256" key="1">
    <source>
        <dbReference type="SAM" id="Phobius"/>
    </source>
</evidence>
<evidence type="ECO:0000313" key="3">
    <source>
        <dbReference type="Proteomes" id="UP000037393"/>
    </source>
</evidence>